<protein>
    <recommendedName>
        <fullName evidence="3">protein O-GlcNAc transferase</fullName>
        <ecNumber evidence="3">2.4.1.255</ecNumber>
    </recommendedName>
</protein>
<comment type="pathway">
    <text evidence="1">Protein modification; protein glycosylation.</text>
</comment>
<dbReference type="EMBL" id="SVBY01000022">
    <property type="protein sequence ID" value="MBE6092389.1"/>
    <property type="molecule type" value="Genomic_DNA"/>
</dbReference>
<feature type="domain" description="O-GlcNAc transferase C-terminal" evidence="8">
    <location>
        <begin position="362"/>
        <end position="537"/>
    </location>
</feature>
<evidence type="ECO:0000256" key="4">
    <source>
        <dbReference type="ARBA" id="ARBA00022676"/>
    </source>
</evidence>
<evidence type="ECO:0000256" key="5">
    <source>
        <dbReference type="ARBA" id="ARBA00022679"/>
    </source>
</evidence>
<dbReference type="InterPro" id="IPR011990">
    <property type="entry name" value="TPR-like_helical_dom_sf"/>
</dbReference>
<dbReference type="Gene3D" id="1.25.40.10">
    <property type="entry name" value="Tetratricopeptide repeat domain"/>
    <property type="match status" value="1"/>
</dbReference>
<evidence type="ECO:0000313" key="9">
    <source>
        <dbReference type="EMBL" id="MBE6092389.1"/>
    </source>
</evidence>
<dbReference type="SMART" id="SM00028">
    <property type="entry name" value="TPR"/>
    <property type="match status" value="3"/>
</dbReference>
<keyword evidence="7" id="KW-0802">TPR repeat</keyword>
<keyword evidence="4" id="KW-0328">Glycosyltransferase</keyword>
<dbReference type="EC" id="2.4.1.255" evidence="3"/>
<comment type="caution">
    <text evidence="9">The sequence shown here is derived from an EMBL/GenBank/DDBJ whole genome shotgun (WGS) entry which is preliminary data.</text>
</comment>
<dbReference type="InterPro" id="IPR019734">
    <property type="entry name" value="TPR_rpt"/>
</dbReference>
<dbReference type="GO" id="GO:0097363">
    <property type="term" value="F:protein O-acetylglucosaminyltransferase activity"/>
    <property type="evidence" value="ECO:0007669"/>
    <property type="project" value="UniProtKB-EC"/>
</dbReference>
<evidence type="ECO:0000256" key="6">
    <source>
        <dbReference type="ARBA" id="ARBA00022737"/>
    </source>
</evidence>
<dbReference type="InterPro" id="IPR051939">
    <property type="entry name" value="Glycosyltr_41/O-GlcNAc_trsf"/>
</dbReference>
<dbReference type="SUPFAM" id="SSF48452">
    <property type="entry name" value="TPR-like"/>
    <property type="match status" value="1"/>
</dbReference>
<comment type="similarity">
    <text evidence="2">Belongs to the glycosyltransferase 41 family. O-GlcNAc transferase subfamily.</text>
</comment>
<evidence type="ECO:0000256" key="2">
    <source>
        <dbReference type="ARBA" id="ARBA00005386"/>
    </source>
</evidence>
<dbReference type="PANTHER" id="PTHR44835:SF1">
    <property type="entry name" value="PROTEIN O-GLCNAC TRANSFERASE"/>
    <property type="match status" value="1"/>
</dbReference>
<evidence type="ECO:0000256" key="1">
    <source>
        <dbReference type="ARBA" id="ARBA00004922"/>
    </source>
</evidence>
<keyword evidence="6" id="KW-0677">Repeat</keyword>
<name>A0A927WS15_SELRU</name>
<dbReference type="Gene3D" id="3.40.50.2000">
    <property type="entry name" value="Glycogen Phosphorylase B"/>
    <property type="match status" value="2"/>
</dbReference>
<evidence type="ECO:0000256" key="3">
    <source>
        <dbReference type="ARBA" id="ARBA00011970"/>
    </source>
</evidence>
<gene>
    <name evidence="9" type="ORF">E7201_04320</name>
</gene>
<reference evidence="9" key="1">
    <citation type="submission" date="2019-04" db="EMBL/GenBank/DDBJ databases">
        <title>Evolution of Biomass-Degrading Anaerobic Consortia Revealed by Metagenomics.</title>
        <authorList>
            <person name="Peng X."/>
        </authorList>
    </citation>
    <scope>NUCLEOTIDE SEQUENCE</scope>
    <source>
        <strain evidence="9">SIG240</strain>
    </source>
</reference>
<feature type="domain" description="O-GlcNAc transferase C-terminal" evidence="8">
    <location>
        <begin position="878"/>
        <end position="1054"/>
    </location>
</feature>
<evidence type="ECO:0000256" key="7">
    <source>
        <dbReference type="ARBA" id="ARBA00022803"/>
    </source>
</evidence>
<feature type="domain" description="O-GlcNAc transferase C-terminal" evidence="8">
    <location>
        <begin position="188"/>
        <end position="340"/>
    </location>
</feature>
<dbReference type="InterPro" id="IPR029489">
    <property type="entry name" value="OGT/SEC/SPY_C"/>
</dbReference>
<dbReference type="PANTHER" id="PTHR44835">
    <property type="entry name" value="UDP-N-ACETYLGLUCOSAMINE--PEPTIDE N-ACETYLGLUCOSAMINYLTRANSFERASE SPINDLY-RELATED"/>
    <property type="match status" value="1"/>
</dbReference>
<keyword evidence="5" id="KW-0808">Transferase</keyword>
<dbReference type="Gene3D" id="3.40.50.11380">
    <property type="match status" value="2"/>
</dbReference>
<accession>A0A927WS15</accession>
<evidence type="ECO:0000259" key="8">
    <source>
        <dbReference type="Pfam" id="PF13844"/>
    </source>
</evidence>
<dbReference type="Pfam" id="PF13844">
    <property type="entry name" value="Glyco_transf_41"/>
    <property type="match status" value="4"/>
</dbReference>
<sequence length="1066" mass="121671">MDELYEKIYTALDGRDYITAQKYIAILSGYEPDEAARLEVSLYIEQGMTAEAMRAWQRLSELLPADFYTQFLYARILFMEKRYVSAWRKLQAIQIPEDKLQGYGERIANLRGQCCRLLGRTKEAASAYKEAAELADEPRLKALEYSNYLFNLHYFGNPKADFLRQAAAGFNTALGRVDVFAHDFSKKRPYPLRIGYIAADFRRHVLLCFSYALLTAYNREEFAVYVYMLGPEDEYSRYLQQQVTVWRNLQGMEPAAAAQIIYEDNLDILVDLAGHTKGNGLLIMAYRPAPVQIAGIGYFASTGLNTMDYFLGDRYLDGEDGSAGQAEFTEELIVLPHSHFCYSPLENTPLPSVSAFRRNGYVTFGSFNNFAKVTEEVLQVWAKILKQVPESHLLLKAAVFDGGETEEYTIQRLQKAGLPMERVECRGISDDYLPEYGDMDIALDSFPYPGGGTSCDALYMGRPLITLKGQSHGSRFGYSLLMNLGLGELTADSVTDYIARAVALAGDTDLLQELQKNIRTLMRQSPLMAQKQYVANMEQVYKAVREEYRQSHAALAYREQIQEDEICGEIVGHLDQKELTAAQKKFGRLRRKDARYHYLQGEILGMQADFVASDAACFKALRRSGADWLSGACWHRLAENAKQQGRRAEAAEYFWQSSRCKTMEQGKTADYSNYLFNLHYTAVPAAKMLTAAQGYNELFTQLKQYEHRTHPRHKKLRIGYISPDFCRHVVASFSQAFFRAFNRDEFAVFAYSDCQEDDITQKMQQYPVCWRNVYGMKAKEKAERIYRDEVDILVDLSGHTSRSQLPVLAYKPAPVQICGVGYFATTGLMTVDYFLTDRYTALPEEESCFAERLLRMPHSHLCYTPLVSQHPAERSGSALTLGTMNQFDKVTDDMLRLWGRIMQLLPEARLYLKAGAFDKPYRLSEARQRVQQAGILLDRVSFQGYTEDYWPFYENIDIALDTYPYTGGGSTCDALYMGVPVVSLYDKHHHGRFGYSLLCNTGQEKLTAATAEDYVNCVVSLGRNREALRNLQQRIAVKFRQGKVMDEKGYMRDLEALYQGIWRNRT</sequence>
<organism evidence="9 10">
    <name type="scientific">Selenomonas ruminantium</name>
    <dbReference type="NCBI Taxonomy" id="971"/>
    <lineage>
        <taxon>Bacteria</taxon>
        <taxon>Bacillati</taxon>
        <taxon>Bacillota</taxon>
        <taxon>Negativicutes</taxon>
        <taxon>Selenomonadales</taxon>
        <taxon>Selenomonadaceae</taxon>
        <taxon>Selenomonas</taxon>
    </lineage>
</organism>
<dbReference type="AlphaFoldDB" id="A0A927WS15"/>
<feature type="domain" description="O-GlcNAc transferase C-terminal" evidence="8">
    <location>
        <begin position="704"/>
        <end position="860"/>
    </location>
</feature>
<proteinExistence type="inferred from homology"/>
<dbReference type="SUPFAM" id="SSF53756">
    <property type="entry name" value="UDP-Glycosyltransferase/glycogen phosphorylase"/>
    <property type="match status" value="1"/>
</dbReference>
<dbReference type="Proteomes" id="UP000761380">
    <property type="component" value="Unassembled WGS sequence"/>
</dbReference>
<evidence type="ECO:0000313" key="10">
    <source>
        <dbReference type="Proteomes" id="UP000761380"/>
    </source>
</evidence>